<dbReference type="EMBL" id="QTJW01000001">
    <property type="protein sequence ID" value="RGD72458.1"/>
    <property type="molecule type" value="Genomic_DNA"/>
</dbReference>
<dbReference type="Proteomes" id="UP000261023">
    <property type="component" value="Unassembled WGS sequence"/>
</dbReference>
<dbReference type="GO" id="GO:0016787">
    <property type="term" value="F:hydrolase activity"/>
    <property type="evidence" value="ECO:0007669"/>
    <property type="project" value="InterPro"/>
</dbReference>
<dbReference type="Pfam" id="PF00149">
    <property type="entry name" value="Metallophos"/>
    <property type="match status" value="1"/>
</dbReference>
<protein>
    <submittedName>
        <fullName evidence="2">Metallophosphatase</fullName>
    </submittedName>
</protein>
<evidence type="ECO:0000313" key="2">
    <source>
        <dbReference type="EMBL" id="RGD72458.1"/>
    </source>
</evidence>
<name>A0A3E3DUR6_9FIRM</name>
<feature type="domain" description="Calcineurin-like phosphoesterase" evidence="1">
    <location>
        <begin position="1"/>
        <end position="229"/>
    </location>
</feature>
<sequence length="248" mass="29317">MLIYITGDCHGDYRRFSTDIFPEQKKMTKDDFMIICGDFGLWDESGEQRYWRKWLSQKQFTTLWVDGNHENYDLLKSYPVEQWSGGNVQVIAPHIIHLMRGQLYDIDGLRFFAFGGAKSHDISGGILEPEDLNFKRKKKVLDHGLEPYRINHLSWWKEEIPDKDEFETGIRNLDQCGWKVDIIVSHCCATSIQKEICGDNCESDILTEYFEMIRNRCDFKKWLFGHYHENRNVGSKFVVLYEQIVRIV</sequence>
<reference evidence="2 3" key="1">
    <citation type="submission" date="2018-08" db="EMBL/GenBank/DDBJ databases">
        <title>A genome reference for cultivated species of the human gut microbiota.</title>
        <authorList>
            <person name="Zou Y."/>
            <person name="Xue W."/>
            <person name="Luo G."/>
        </authorList>
    </citation>
    <scope>NUCLEOTIDE SEQUENCE [LARGE SCALE GENOMIC DNA]</scope>
    <source>
        <strain evidence="2 3">AF19-13AC</strain>
    </source>
</reference>
<dbReference type="CDD" id="cd00838">
    <property type="entry name" value="MPP_superfamily"/>
    <property type="match status" value="1"/>
</dbReference>
<evidence type="ECO:0000313" key="3">
    <source>
        <dbReference type="Proteomes" id="UP000261023"/>
    </source>
</evidence>
<proteinExistence type="predicted"/>
<dbReference type="AlphaFoldDB" id="A0A3E3DUR6"/>
<dbReference type="SUPFAM" id="SSF56300">
    <property type="entry name" value="Metallo-dependent phosphatases"/>
    <property type="match status" value="1"/>
</dbReference>
<evidence type="ECO:0000259" key="1">
    <source>
        <dbReference type="Pfam" id="PF00149"/>
    </source>
</evidence>
<organism evidence="2 3">
    <name type="scientific">Hungatella hathewayi</name>
    <dbReference type="NCBI Taxonomy" id="154046"/>
    <lineage>
        <taxon>Bacteria</taxon>
        <taxon>Bacillati</taxon>
        <taxon>Bacillota</taxon>
        <taxon>Clostridia</taxon>
        <taxon>Lachnospirales</taxon>
        <taxon>Lachnospiraceae</taxon>
        <taxon>Hungatella</taxon>
    </lineage>
</organism>
<dbReference type="InterPro" id="IPR004843">
    <property type="entry name" value="Calcineurin-like_PHP"/>
</dbReference>
<gene>
    <name evidence="2" type="ORF">DWX31_01005</name>
</gene>
<dbReference type="InterPro" id="IPR029052">
    <property type="entry name" value="Metallo-depent_PP-like"/>
</dbReference>
<dbReference type="Gene3D" id="3.60.21.10">
    <property type="match status" value="1"/>
</dbReference>
<comment type="caution">
    <text evidence="2">The sequence shown here is derived from an EMBL/GenBank/DDBJ whole genome shotgun (WGS) entry which is preliminary data.</text>
</comment>
<dbReference type="OrthoDB" id="9787800at2"/>
<accession>A0A3E3DUR6</accession>